<dbReference type="PRINTS" id="PR00463">
    <property type="entry name" value="EP450I"/>
</dbReference>
<sequence length="504" mass="56346">MAEWTISIVLWLLAGSFIYILLWLSYAYFISPLSLIPNAGILAPVSRLLWAFPSEHRGRITLDLPRLHEKYGPLVRIGPKELSFYSLDIYKTVNTVQSPFIKDPRVYGGFVQDAHPGLFSITDAYEHAQRRRLMGQIFNRSKMNLLEEYMTEKIAAFVLLLRQRGVQPVELARACRALEADIVASFGFGEDIGAIAAWGSGHDVNIIKENDDKAQIMALLSNLPSVTTAWYRIESILYNFTGWQTLSTTAMKDFDKWASSQLERLTSISKLPFEPHPNFISTMIRSRLPPAIALSEAKEMLGPGTDTTSLTLAHILWGLAHDISFQDSLAADLALAHWPTDMTGLEALPRLRAAVKEGIRWAGAAAAMLPRIVPKDGATLAGKFIPGGTVISSSPIWYLRDKAAFPSPEIYRPTRWLDGDAESINPLRDEYYIPFSKGSFVCIGAHFAYLELYLSLSQILKSFRLTLPDSGTSMLSREATLPERLEWVAAVPVVRLEVQFLTRL</sequence>
<gene>
    <name evidence="3" type="ORF">VE01_00916</name>
</gene>
<keyword evidence="2" id="KW-0812">Transmembrane</keyword>
<evidence type="ECO:0000313" key="4">
    <source>
        <dbReference type="Proteomes" id="UP000091956"/>
    </source>
</evidence>
<dbReference type="PRINTS" id="PR00385">
    <property type="entry name" value="P450"/>
</dbReference>
<dbReference type="InterPro" id="IPR050121">
    <property type="entry name" value="Cytochrome_P450_monoxygenase"/>
</dbReference>
<comment type="cofactor">
    <cofactor evidence="1">
        <name>heme</name>
        <dbReference type="ChEBI" id="CHEBI:30413"/>
    </cofactor>
</comment>
<feature type="transmembrane region" description="Helical" evidence="2">
    <location>
        <begin position="6"/>
        <end position="29"/>
    </location>
</feature>
<dbReference type="Proteomes" id="UP000091956">
    <property type="component" value="Unassembled WGS sequence"/>
</dbReference>
<proteinExistence type="predicted"/>
<keyword evidence="2" id="KW-0472">Membrane</keyword>
<dbReference type="EMBL" id="KV460207">
    <property type="protein sequence ID" value="OBU01046.1"/>
    <property type="molecule type" value="Genomic_DNA"/>
</dbReference>
<organism evidence="3 4">
    <name type="scientific">Pseudogymnoascus verrucosus</name>
    <dbReference type="NCBI Taxonomy" id="342668"/>
    <lineage>
        <taxon>Eukaryota</taxon>
        <taxon>Fungi</taxon>
        <taxon>Dikarya</taxon>
        <taxon>Ascomycota</taxon>
        <taxon>Pezizomycotina</taxon>
        <taxon>Leotiomycetes</taxon>
        <taxon>Thelebolales</taxon>
        <taxon>Thelebolaceae</taxon>
        <taxon>Pseudogymnoascus</taxon>
    </lineage>
</organism>
<dbReference type="AlphaFoldDB" id="A0A2P2SW27"/>
<keyword evidence="4" id="KW-1185">Reference proteome</keyword>
<evidence type="ECO:0000256" key="2">
    <source>
        <dbReference type="SAM" id="Phobius"/>
    </source>
</evidence>
<dbReference type="InterPro" id="IPR002401">
    <property type="entry name" value="Cyt_P450_E_grp-I"/>
</dbReference>
<keyword evidence="2" id="KW-1133">Transmembrane helix</keyword>
<dbReference type="Gene3D" id="1.10.630.10">
    <property type="entry name" value="Cytochrome P450"/>
    <property type="match status" value="1"/>
</dbReference>
<dbReference type="PANTHER" id="PTHR24305">
    <property type="entry name" value="CYTOCHROME P450"/>
    <property type="match status" value="1"/>
</dbReference>
<accession>A0A2P2SW27</accession>
<dbReference type="SUPFAM" id="SSF48264">
    <property type="entry name" value="Cytochrome P450"/>
    <property type="match status" value="1"/>
</dbReference>
<dbReference type="RefSeq" id="XP_018134778.1">
    <property type="nucleotide sequence ID" value="XM_018270444.2"/>
</dbReference>
<keyword evidence="1" id="KW-0479">Metal-binding</keyword>
<feature type="binding site" description="axial binding residue" evidence="1">
    <location>
        <position position="442"/>
    </location>
    <ligand>
        <name>heme</name>
        <dbReference type="ChEBI" id="CHEBI:30413"/>
    </ligand>
    <ligandPart>
        <name>Fe</name>
        <dbReference type="ChEBI" id="CHEBI:18248"/>
    </ligandPart>
</feature>
<dbReference type="InterPro" id="IPR036396">
    <property type="entry name" value="Cyt_P450_sf"/>
</dbReference>
<reference evidence="4" key="2">
    <citation type="journal article" date="2018" name="Nat. Commun.">
        <title>Extreme sensitivity to ultraviolet light in the fungal pathogen causing white-nose syndrome of bats.</title>
        <authorList>
            <person name="Palmer J.M."/>
            <person name="Drees K.P."/>
            <person name="Foster J.T."/>
            <person name="Lindner D.L."/>
        </authorList>
    </citation>
    <scope>NUCLEOTIDE SEQUENCE [LARGE SCALE GENOMIC DNA]</scope>
    <source>
        <strain evidence="4">UAMH 10579</strain>
    </source>
</reference>
<keyword evidence="1" id="KW-0408">Iron</keyword>
<name>A0A2P2SW27_9PEZI</name>
<dbReference type="GeneID" id="28834302"/>
<dbReference type="GO" id="GO:0020037">
    <property type="term" value="F:heme binding"/>
    <property type="evidence" value="ECO:0007669"/>
    <property type="project" value="InterPro"/>
</dbReference>
<protein>
    <recommendedName>
        <fullName evidence="5">Cytochrome P450 monooxygenase</fullName>
    </recommendedName>
</protein>
<dbReference type="InterPro" id="IPR001128">
    <property type="entry name" value="Cyt_P450"/>
</dbReference>
<dbReference type="GO" id="GO:0004497">
    <property type="term" value="F:monooxygenase activity"/>
    <property type="evidence" value="ECO:0007669"/>
    <property type="project" value="InterPro"/>
</dbReference>
<dbReference type="OrthoDB" id="3945418at2759"/>
<evidence type="ECO:0000313" key="3">
    <source>
        <dbReference type="EMBL" id="OBU01046.1"/>
    </source>
</evidence>
<dbReference type="GO" id="GO:0005506">
    <property type="term" value="F:iron ion binding"/>
    <property type="evidence" value="ECO:0007669"/>
    <property type="project" value="InterPro"/>
</dbReference>
<dbReference type="STRING" id="342668.A0A2P2SW27"/>
<evidence type="ECO:0008006" key="5">
    <source>
        <dbReference type="Google" id="ProtNLM"/>
    </source>
</evidence>
<evidence type="ECO:0000256" key="1">
    <source>
        <dbReference type="PIRSR" id="PIRSR602401-1"/>
    </source>
</evidence>
<dbReference type="PANTHER" id="PTHR24305:SF218">
    <property type="entry name" value="P450, PUTATIVE (EUROFUNG)-RELATED"/>
    <property type="match status" value="1"/>
</dbReference>
<reference evidence="3 4" key="1">
    <citation type="submission" date="2016-03" db="EMBL/GenBank/DDBJ databases">
        <title>Comparative genomics of Pseudogymnoascus destructans, the fungus causing white-nose syndrome of bats.</title>
        <authorList>
            <person name="Palmer J.M."/>
            <person name="Drees K.P."/>
            <person name="Foster J.T."/>
            <person name="Lindner D.L."/>
        </authorList>
    </citation>
    <scope>NUCLEOTIDE SEQUENCE [LARGE SCALE GENOMIC DNA]</scope>
    <source>
        <strain evidence="3 4">UAMH 10579</strain>
    </source>
</reference>
<dbReference type="GO" id="GO:0016705">
    <property type="term" value="F:oxidoreductase activity, acting on paired donors, with incorporation or reduction of molecular oxygen"/>
    <property type="evidence" value="ECO:0007669"/>
    <property type="project" value="InterPro"/>
</dbReference>
<dbReference type="Pfam" id="PF00067">
    <property type="entry name" value="p450"/>
    <property type="match status" value="1"/>
</dbReference>
<keyword evidence="1" id="KW-0349">Heme</keyword>